<sequence>MIAADEDVDVIEINSIRNATMTWEGNNGVDYMMTGAGPQEPFQLSDSGDITGTFRGHKVEKV</sequence>
<dbReference type="EMBL" id="FUXU01000115">
    <property type="protein sequence ID" value="SKA69362.1"/>
    <property type="molecule type" value="Genomic_DNA"/>
</dbReference>
<protein>
    <submittedName>
        <fullName evidence="1">Phage tail tube protein</fullName>
    </submittedName>
</protein>
<proteinExistence type="predicted"/>
<organism evidence="1 2">
    <name type="scientific">Enterovibrio nigricans DSM 22720</name>
    <dbReference type="NCBI Taxonomy" id="1121868"/>
    <lineage>
        <taxon>Bacteria</taxon>
        <taxon>Pseudomonadati</taxon>
        <taxon>Pseudomonadota</taxon>
        <taxon>Gammaproteobacteria</taxon>
        <taxon>Vibrionales</taxon>
        <taxon>Vibrionaceae</taxon>
        <taxon>Enterovibrio</taxon>
    </lineage>
</organism>
<evidence type="ECO:0000313" key="2">
    <source>
        <dbReference type="Proteomes" id="UP000190162"/>
    </source>
</evidence>
<gene>
    <name evidence="1" type="ORF">SAMN02745132_04445</name>
</gene>
<name>A0A1T4VWI0_9GAMM</name>
<dbReference type="Pfam" id="PF10618">
    <property type="entry name" value="Tail_tube"/>
    <property type="match status" value="1"/>
</dbReference>
<accession>A0A1T4VWI0</accession>
<dbReference type="InterPro" id="IPR019596">
    <property type="entry name" value="Phage_Mu_GpM_tail_tub"/>
</dbReference>
<reference evidence="2" key="1">
    <citation type="submission" date="2017-02" db="EMBL/GenBank/DDBJ databases">
        <authorList>
            <person name="Varghese N."/>
            <person name="Submissions S."/>
        </authorList>
    </citation>
    <scope>NUCLEOTIDE SEQUENCE [LARGE SCALE GENOMIC DNA]</scope>
    <source>
        <strain evidence="2">DSM 22720</strain>
    </source>
</reference>
<evidence type="ECO:0000313" key="1">
    <source>
        <dbReference type="EMBL" id="SKA69362.1"/>
    </source>
</evidence>
<dbReference type="AlphaFoldDB" id="A0A1T4VWI0"/>
<keyword evidence="2" id="KW-1185">Reference proteome</keyword>
<dbReference type="Proteomes" id="UP000190162">
    <property type="component" value="Unassembled WGS sequence"/>
</dbReference>